<reference evidence="2 3" key="2">
    <citation type="journal article" date="2016" name="Genome Announc.">
        <title>Complete Genome Sequence of the Highly Virulent Aeromonas schubertii Strain WL1483, Isolated from Diseased Snakehead Fish (Channa argus) in China.</title>
        <authorList>
            <person name="Liu L."/>
            <person name="Li N."/>
            <person name="Zhang D."/>
            <person name="Fu X."/>
            <person name="Shi C."/>
            <person name="Lin Q."/>
            <person name="Hao G."/>
        </authorList>
    </citation>
    <scope>NUCLEOTIDE SEQUENCE [LARGE SCALE GENOMIC DNA]</scope>
    <source>
        <strain evidence="2 3">WL1483</strain>
    </source>
</reference>
<dbReference type="RefSeq" id="WP_060586788.1">
    <property type="nucleotide sequence ID" value="NZ_CP013067.1"/>
</dbReference>
<evidence type="ECO:0000313" key="3">
    <source>
        <dbReference type="Proteomes" id="UP000058114"/>
    </source>
</evidence>
<keyword evidence="1" id="KW-0472">Membrane</keyword>
<dbReference type="Proteomes" id="UP000058114">
    <property type="component" value="Chromosome"/>
</dbReference>
<dbReference type="PATRIC" id="fig|652.5.peg.2790"/>
<feature type="transmembrane region" description="Helical" evidence="1">
    <location>
        <begin position="24"/>
        <end position="43"/>
    </location>
</feature>
<keyword evidence="1" id="KW-0812">Transmembrane</keyword>
<accession>A0A0S2SHL5</accession>
<keyword evidence="1" id="KW-1133">Transmembrane helix</keyword>
<sequence length="198" mass="22062">MSLQQQWRQLLAESKEQWDTNARVRYGALVIGLIFLLWLNLVMSDLRAEQQSREASALIQLAEYQQGTGKESWPDRLAQVRQELDATSRHFGRAQSEALARADLQSRIADLLKENGLAQGQIEVSSAPTADAATALTPLQLRISGRAKALGLLKVINQLERTDPVLRVENLTISNQVGDELIYNLIATVWFHPFGATS</sequence>
<gene>
    <name evidence="2" type="ORF">WL1483_1727</name>
</gene>
<dbReference type="AlphaFoldDB" id="A0A0S2SHL5"/>
<dbReference type="InterPro" id="IPR034756">
    <property type="entry name" value="T2SSM_b"/>
</dbReference>
<reference evidence="3" key="1">
    <citation type="submission" date="2015-10" db="EMBL/GenBank/DDBJ databases">
        <title>Complete Genome Sequence of Aeromonas schubertii strain WL1483.</title>
        <authorList>
            <person name="Liu L."/>
        </authorList>
    </citation>
    <scope>NUCLEOTIDE SEQUENCE [LARGE SCALE GENOMIC DNA]</scope>
    <source>
        <strain evidence="3">WL1483</strain>
    </source>
</reference>
<protein>
    <submittedName>
        <fullName evidence="2">Uncharacterized protein</fullName>
    </submittedName>
</protein>
<proteinExistence type="predicted"/>
<evidence type="ECO:0000256" key="1">
    <source>
        <dbReference type="SAM" id="Phobius"/>
    </source>
</evidence>
<dbReference type="Pfam" id="PF10741">
    <property type="entry name" value="T2SSM_b"/>
    <property type="match status" value="1"/>
</dbReference>
<name>A0A0S2SHL5_9GAMM</name>
<dbReference type="KEGG" id="asr:WL1483_1727"/>
<organism evidence="2 3">
    <name type="scientific">Aeromonas schubertii</name>
    <dbReference type="NCBI Taxonomy" id="652"/>
    <lineage>
        <taxon>Bacteria</taxon>
        <taxon>Pseudomonadati</taxon>
        <taxon>Pseudomonadota</taxon>
        <taxon>Gammaproteobacteria</taxon>
        <taxon>Aeromonadales</taxon>
        <taxon>Aeromonadaceae</taxon>
        <taxon>Aeromonas</taxon>
    </lineage>
</organism>
<evidence type="ECO:0000313" key="2">
    <source>
        <dbReference type="EMBL" id="ALP41146.1"/>
    </source>
</evidence>
<dbReference type="EMBL" id="CP013067">
    <property type="protein sequence ID" value="ALP41146.1"/>
    <property type="molecule type" value="Genomic_DNA"/>
</dbReference>